<feature type="region of interest" description="Disordered" evidence="1">
    <location>
        <begin position="243"/>
        <end position="265"/>
    </location>
</feature>
<dbReference type="PANTHER" id="PTHR31189:SF13">
    <property type="entry name" value="CUPINCIN"/>
    <property type="match status" value="1"/>
</dbReference>
<proteinExistence type="predicted"/>
<keyword evidence="5" id="KW-1185">Reference proteome</keyword>
<gene>
    <name evidence="4" type="ORF">FRX31_021770</name>
</gene>
<name>A0A7J6VUV3_THATH</name>
<dbReference type="AlphaFoldDB" id="A0A7J6VUV3"/>
<feature type="domain" description="Cupin type-1" evidence="3">
    <location>
        <begin position="61"/>
        <end position="222"/>
    </location>
</feature>
<keyword evidence="2" id="KW-0732">Signal</keyword>
<dbReference type="CDD" id="cd02244">
    <property type="entry name" value="cupin_7S_vicilin-like_N"/>
    <property type="match status" value="1"/>
</dbReference>
<evidence type="ECO:0000313" key="4">
    <source>
        <dbReference type="EMBL" id="KAF5188643.1"/>
    </source>
</evidence>
<feature type="signal peptide" evidence="2">
    <location>
        <begin position="1"/>
        <end position="22"/>
    </location>
</feature>
<comment type="caution">
    <text evidence="4">The sequence shown here is derived from an EMBL/GenBank/DDBJ whole genome shotgun (WGS) entry which is preliminary data.</text>
</comment>
<dbReference type="Gene3D" id="2.60.120.1450">
    <property type="match status" value="1"/>
</dbReference>
<dbReference type="PANTHER" id="PTHR31189">
    <property type="entry name" value="OS03G0336100 PROTEIN-RELATED"/>
    <property type="match status" value="1"/>
</dbReference>
<evidence type="ECO:0000256" key="1">
    <source>
        <dbReference type="SAM" id="MobiDB-lite"/>
    </source>
</evidence>
<dbReference type="Gene3D" id="2.60.120.10">
    <property type="entry name" value="Jelly Rolls"/>
    <property type="match status" value="1"/>
</dbReference>
<dbReference type="InterPro" id="IPR006045">
    <property type="entry name" value="Cupin_1"/>
</dbReference>
<feature type="compositionally biased region" description="Polar residues" evidence="1">
    <location>
        <begin position="251"/>
        <end position="265"/>
    </location>
</feature>
<sequence length="332" mass="38111">MTFRKLPFFVFFFLVSATFSLAYENDPQRDEYEGQEWGRQSEEEGPYLFNQEKLSKHLENPYLFKQENFSTHLKTQQGNLQVLQKFDQGSHLLRILDNYRIEYLEINPNTFTLPNHWDADSICFVLSGQGAITLLQQENNKETHNLERGDIFSIRANTILFVVNTDNNEKFRVVKLCQPVNVPGQFDGFFSTGGRNPETFYSIFSKDILQAAFNDVEGEQIMGLFQAQDKGPYVEASQEQIKALSGESSDDQQGIPESSQSNKPYAYNIFNTERPSTVSNKYGKRYIVSPDDYKQLEEADIQISYTNITRGAMVGPYYNSKSIQICMVVNGN</sequence>
<feature type="non-terminal residue" evidence="4">
    <location>
        <position position="332"/>
    </location>
</feature>
<dbReference type="Proteomes" id="UP000554482">
    <property type="component" value="Unassembled WGS sequence"/>
</dbReference>
<dbReference type="SUPFAM" id="SSF51182">
    <property type="entry name" value="RmlC-like cupins"/>
    <property type="match status" value="2"/>
</dbReference>
<accession>A0A7J6VUV3</accession>
<dbReference type="InterPro" id="IPR014710">
    <property type="entry name" value="RmlC-like_jellyroll"/>
</dbReference>
<evidence type="ECO:0000256" key="2">
    <source>
        <dbReference type="SAM" id="SignalP"/>
    </source>
</evidence>
<organism evidence="4 5">
    <name type="scientific">Thalictrum thalictroides</name>
    <name type="common">Rue-anemone</name>
    <name type="synonym">Anemone thalictroides</name>
    <dbReference type="NCBI Taxonomy" id="46969"/>
    <lineage>
        <taxon>Eukaryota</taxon>
        <taxon>Viridiplantae</taxon>
        <taxon>Streptophyta</taxon>
        <taxon>Embryophyta</taxon>
        <taxon>Tracheophyta</taxon>
        <taxon>Spermatophyta</taxon>
        <taxon>Magnoliopsida</taxon>
        <taxon>Ranunculales</taxon>
        <taxon>Ranunculaceae</taxon>
        <taxon>Thalictroideae</taxon>
        <taxon>Thalictrum</taxon>
    </lineage>
</organism>
<feature type="chain" id="PRO_5029602717" evidence="2">
    <location>
        <begin position="23"/>
        <end position="332"/>
    </location>
</feature>
<dbReference type="Pfam" id="PF00190">
    <property type="entry name" value="Cupin_1"/>
    <property type="match status" value="2"/>
</dbReference>
<protein>
    <submittedName>
        <fullName evidence="4">Vicilin</fullName>
    </submittedName>
</protein>
<dbReference type="InterPro" id="IPR050253">
    <property type="entry name" value="Seed_Storage-Functional"/>
</dbReference>
<dbReference type="SMART" id="SM00835">
    <property type="entry name" value="Cupin_1"/>
    <property type="match status" value="1"/>
</dbReference>
<evidence type="ECO:0000313" key="5">
    <source>
        <dbReference type="Proteomes" id="UP000554482"/>
    </source>
</evidence>
<dbReference type="OrthoDB" id="1912756at2759"/>
<dbReference type="EMBL" id="JABWDY010026516">
    <property type="protein sequence ID" value="KAF5188643.1"/>
    <property type="molecule type" value="Genomic_DNA"/>
</dbReference>
<dbReference type="InterPro" id="IPR011051">
    <property type="entry name" value="RmlC_Cupin_sf"/>
</dbReference>
<reference evidence="4 5" key="1">
    <citation type="submission" date="2020-06" db="EMBL/GenBank/DDBJ databases">
        <title>Transcriptomic and genomic resources for Thalictrum thalictroides and T. hernandezii: Facilitating candidate gene discovery in an emerging model plant lineage.</title>
        <authorList>
            <person name="Arias T."/>
            <person name="Riano-Pachon D.M."/>
            <person name="Di Stilio V.S."/>
        </authorList>
    </citation>
    <scope>NUCLEOTIDE SEQUENCE [LARGE SCALE GENOMIC DNA]</scope>
    <source>
        <strain evidence="5">cv. WT478/WT964</strain>
        <tissue evidence="4">Leaves</tissue>
    </source>
</reference>
<evidence type="ECO:0000259" key="3">
    <source>
        <dbReference type="SMART" id="SM00835"/>
    </source>
</evidence>